<dbReference type="Gene3D" id="3.10.450.190">
    <property type="match status" value="2"/>
</dbReference>
<comment type="subcellular location">
    <molecule>Pre-baseplate central spike protein Gp5</molecule>
    <subcellularLocation>
        <location evidence="3">Virion</location>
    </subcellularLocation>
    <text evidence="3">Present in the baseplate.</text>
</comment>
<keyword evidence="3" id="KW-1226">Viral baseplate protein</keyword>
<feature type="active site" description="Nucleophile" evidence="3">
    <location>
        <position position="193"/>
    </location>
</feature>
<organism evidence="7 8">
    <name type="scientific">Shigella phage Sf23</name>
    <dbReference type="NCBI Taxonomy" id="2024321"/>
    <lineage>
        <taxon>Viruses</taxon>
        <taxon>Duplodnaviria</taxon>
        <taxon>Heunggongvirae</taxon>
        <taxon>Uroviricota</taxon>
        <taxon>Caudoviricetes</taxon>
        <taxon>Pantevenvirales</taxon>
        <taxon>Straboviridae</taxon>
        <taxon>Tevenvirinae</taxon>
        <taxon>Tequatrovirus</taxon>
        <taxon>Tequatrovirus sf23</taxon>
    </lineage>
</organism>
<dbReference type="InterPro" id="IPR001165">
    <property type="entry name" value="T4-type_lysozyme"/>
</dbReference>
<comment type="subcellular location">
    <molecule>Baseplate central spike protein Gp5*</molecule>
    <subcellularLocation>
        <location evidence="3">Virion</location>
    </subcellularLocation>
    <text evidence="3">Present in 3 copies in the baseplate.</text>
</comment>
<feature type="site" description="Cleavage" evidence="3">
    <location>
        <begin position="351"/>
        <end position="352"/>
    </location>
</feature>
<dbReference type="SUPFAM" id="SSF69349">
    <property type="entry name" value="Phage fibre proteins"/>
    <property type="match status" value="2"/>
</dbReference>
<keyword evidence="3" id="KW-0426">Late protein</keyword>
<dbReference type="Gene3D" id="2.40.50.260">
    <property type="entry name" value="Nucleic acid-binding protein domain"/>
    <property type="match status" value="1"/>
</dbReference>
<dbReference type="EC" id="3.2.1.17" evidence="3"/>
<feature type="domain" description="Protein Gp5 N-terminal OB-fold" evidence="6">
    <location>
        <begin position="33"/>
        <end position="173"/>
    </location>
</feature>
<keyword evidence="3" id="KW-1171">Viral genome ejection through host cell envelope</keyword>
<dbReference type="CDD" id="cd00735">
    <property type="entry name" value="T4-like_lys"/>
    <property type="match status" value="1"/>
</dbReference>
<dbReference type="SUPFAM" id="SSF69255">
    <property type="entry name" value="gp5 N-terminal domain-like"/>
    <property type="match status" value="1"/>
</dbReference>
<dbReference type="GO" id="GO:0031640">
    <property type="term" value="P:killing of cells of another organism"/>
    <property type="evidence" value="ECO:0007669"/>
    <property type="project" value="UniProtKB-KW"/>
</dbReference>
<feature type="region of interest" description="Disordered" evidence="5">
    <location>
        <begin position="150"/>
        <end position="174"/>
    </location>
</feature>
<keyword evidence="3" id="KW-1245">Viral tail assembly</keyword>
<dbReference type="InterPro" id="IPR052619">
    <property type="entry name" value="Phage_lysozyme-like"/>
</dbReference>
<dbReference type="GO" id="GO:0098025">
    <property type="term" value="C:virus tail, baseplate"/>
    <property type="evidence" value="ECO:0007669"/>
    <property type="project" value="UniProtKB-UniRule"/>
</dbReference>
<gene>
    <name evidence="3" type="primary">5</name>
    <name evidence="7" type="ORF">Sf23_gp270</name>
</gene>
<feature type="chain" id="PRO_5035348912" description="Pre-baseplate central spike protein Gp5" evidence="3">
    <location>
        <begin position="1"/>
        <end position="682"/>
    </location>
</feature>
<name>A0A291B0B3_9CAUD</name>
<keyword evidence="3 4" id="KW-0378">Hydrolase</keyword>
<dbReference type="GO" id="GO:0003796">
    <property type="term" value="F:lysozyme activity"/>
    <property type="evidence" value="ECO:0007669"/>
    <property type="project" value="UniProtKB-UniRule"/>
</dbReference>
<feature type="chain" id="PRO_5035348914" description="Baseplate central spike protein Gp5*" evidence="3">
    <location>
        <begin position="1"/>
        <end position="351"/>
    </location>
</feature>
<protein>
    <recommendedName>
        <fullName evidence="3">Pre-baseplate central spike protein Gp5</fullName>
        <shortName evidence="3">Pre-Gp5</shortName>
    </recommendedName>
    <alternativeName>
        <fullName evidence="3">Peptidoglycan hydrolase gp5</fullName>
        <ecNumber evidence="3">3.2.1.17</ecNumber>
    </alternativeName>
    <component>
        <recommendedName>
            <fullName evidence="3">Baseplate central spike protein Gp5*</fullName>
        </recommendedName>
        <alternativeName>
            <fullName evidence="3">Mature Gp5</fullName>
        </alternativeName>
    </component>
    <component>
        <recommendedName>
            <fullName evidence="3">Gp5C</fullName>
        </recommendedName>
    </component>
</protein>
<comment type="similarity">
    <text evidence="3 4">Belongs to the glycosyl hydrolase 24 family.</text>
</comment>
<dbReference type="GO" id="GO:0042742">
    <property type="term" value="P:defense response to bacterium"/>
    <property type="evidence" value="ECO:0007669"/>
    <property type="project" value="UniProtKB-KW"/>
</dbReference>
<keyword evidence="8" id="KW-1185">Reference proteome</keyword>
<comment type="subunit">
    <molecule>Pre-baseplate central spike protein Gp5</molecule>
    <text evidence="3">Homotrimer.</text>
</comment>
<dbReference type="InterPro" id="IPR023346">
    <property type="entry name" value="Lysozyme-like_dom_sf"/>
</dbReference>
<comment type="catalytic activity">
    <reaction evidence="3 4">
        <text>Hydrolysis of (1-&gt;4)-beta-linkages between N-acetylmuramic acid and N-acetyl-D-glucosamine residues in a peptidoglycan and between N-acetyl-D-glucosamine residues in chitodextrins.</text>
        <dbReference type="EC" id="3.2.1.17"/>
    </reaction>
</comment>
<dbReference type="InterPro" id="IPR002196">
    <property type="entry name" value="Glyco_hydro_24"/>
</dbReference>
<keyword evidence="3" id="KW-1235">Degradation of host cell envelope components during virus entry</keyword>
<sequence length="682" mass="75258">MEMISNNLNWFVGVVEDRMDPLKLGRVRVRVVGLHPPQRAQGDVMGIPTEKLPWMSVIQPITSAAMSGIGGSVTGPVEGTRVYGHFLDKWKTNGIVLGTYGGIVREKPNRLEGFSDPTGQYPRRLGNDTNVLNQGGEVGYDSSSNVIQDSNLDTAINPDDRPLSEIPTDDNPNMSMAEMLRRDEGLRLKVYWDTEGYPTIGIGHLIMKQPVRDMAQINKVLSKQVGREITGNPGSITMEEAVTLFERDLADMQRDIKSHSKVGPVWQAVNRSRQMALENMAFQMGVGGVAKFNTMLTAMLAGDWEKAYKAGRDSLWYQQTKGRASRVTMIILTGNLESYGIEVKTPARSLSAMAATVAKSSDPADPPIPNDSRILFKEPVSSYKGEYPYVHTMETESGHIQEFDDTPGQERYRLVHPTGTYEEVSPSGRRTRKTVDNLYDITNADGNFLVAGDKKTNVGGSEIYYNMDNRLHQIDGSNTIFVRGDETKTDKGEYPYVHTMETESGHIQEFDDTPGQERYRLVHPTGTYEEVSPSGRRTRKTVDNLYDITNADGNFLVAGDKKTNVGGSEIYYNMDNRLHQIDGSNTIFVRGDETKTVEGNGTILVKGNVTIVVEGNADITVKGDATTLVEGNQTNTVNGNLSWKVAGTVDWDVGGDWTEKMASMSSISSGQYTIDGSRIDIG</sequence>
<comment type="subunit">
    <molecule>Baseplate central spike protein Gp5*</molecule>
    <text evidence="3">Monomer. The central spike complex, which creates an extension of the tail tube, is made up of three copies of the gp27-gp5*-gp5C complex and one copy of gp5.4. Part of the baseplate macromolecular complex which consists of gp5*, gp5C, gp5.4, gp27 (central spike complex); gp6, gp25, gp53 (inner baseplate); gp7, gp8 (intermediate baseplate); gp9, gp10, gp11, gp12 (peripheral); gp48 and gp54 (proximal region of the tail tube).</text>
</comment>
<evidence type="ECO:0000256" key="5">
    <source>
        <dbReference type="SAM" id="MobiDB-lite"/>
    </source>
</evidence>
<evidence type="ECO:0000313" key="8">
    <source>
        <dbReference type="Proteomes" id="UP000225520"/>
    </source>
</evidence>
<dbReference type="GO" id="GO:0098932">
    <property type="term" value="P:symbiont entry into host cell via disruption of host cell wall peptidoglycan"/>
    <property type="evidence" value="ECO:0007669"/>
    <property type="project" value="UniProtKB-UniRule"/>
</dbReference>
<keyword evidence="3" id="KW-1236">Degradation of host peptidoglycans during virus entry</keyword>
<dbReference type="FunFam" id="2.40.50.260:FF:000001">
    <property type="entry name" value="Baseplate hub subunit and tail lysozyme"/>
    <property type="match status" value="1"/>
</dbReference>
<dbReference type="PANTHER" id="PTHR37406:SF1">
    <property type="entry name" value="T4-TYPE LYSOZYME 1-RELATED"/>
    <property type="match status" value="1"/>
</dbReference>
<dbReference type="PANTHER" id="PTHR37406">
    <property type="entry name" value="T4-TYPE LYSOZYME 1-RELATED"/>
    <property type="match status" value="1"/>
</dbReference>
<keyword evidence="2 3" id="KW-0081">Bacteriolytic enzyme</keyword>
<keyword evidence="1 3" id="KW-0929">Antimicrobial</keyword>
<comment type="subunit">
    <molecule>Gp5C</molecule>
    <text evidence="3">Homotrimer. The central spike complex, which creates an extension of the tail tube, is made up of three copies of the gp27-gp5*-gp5C complex and one copy of gp5.4. Part of the baseplate macromolecular complex which consists of gp5*, gp5C, gp5.4, gp27 (central spike complex); gp6, gp25, gp53 (inner baseplate); gp7, gp8 (intermediate baseplate); gp9, gp10, gp11, gp12 (peripheral); gp48 and gp54 (proximal region of the tail tube).</text>
</comment>
<comment type="function">
    <molecule>Baseplate central spike protein Gp5*</molecule>
    <text evidence="3">Baseplate central spike complex-associated lysozyme that is essential for the localized hydrolysis of bacterial cell wall, so that the tail tube, through which the phage DNA is ejected, can penetrate to the host inner membrane. The tail lysozyme complex at the tip of the tail tube penetrates through the outer membrane into the periplasm and during that process, gp5* dissociates from gp5C and activated. Due to the lower pH in the periplasm, gp5* would dissociate from gp27 which probably still binds to the tip of the tube. This way, lysozyme domain is released and locally digests the peptidoglycan layer to make a hole to let the tube penetrate to the inner membrane. Involved in the tail assembly.</text>
</comment>
<keyword evidence="3" id="KW-1160">Virus entry into host cell</keyword>
<dbReference type="GO" id="GO:0098994">
    <property type="term" value="P:symbiont entry into host cell via disruption of host cell envelope"/>
    <property type="evidence" value="ECO:0007669"/>
    <property type="project" value="UniProtKB-KW"/>
</dbReference>
<dbReference type="InterPro" id="IPR046397">
    <property type="entry name" value="NEEDLE_T4"/>
</dbReference>
<dbReference type="GO" id="GO:0098003">
    <property type="term" value="P:viral tail assembly"/>
    <property type="evidence" value="ECO:0007669"/>
    <property type="project" value="UniProtKB-UniRule"/>
</dbReference>
<reference evidence="7 8" key="1">
    <citation type="submission" date="2017-05" db="EMBL/GenBank/DDBJ databases">
        <title>The isolation and characterization of 16 novel Shigella-infecting phages from the environment.</title>
        <authorList>
            <person name="Doore S.M."/>
            <person name="Schrad J.R."/>
            <person name="Dover J.A."/>
            <person name="Parent K.N."/>
        </authorList>
    </citation>
    <scope>NUCLEOTIDE SEQUENCE [LARGE SCALE GENOMIC DNA]</scope>
</reference>
<dbReference type="Gene3D" id="1.10.530.40">
    <property type="match status" value="1"/>
</dbReference>
<dbReference type="HAMAP" id="MF_04151">
    <property type="entry name" value="NEEDLE_T4"/>
    <property type="match status" value="1"/>
</dbReference>
<dbReference type="Pfam" id="PF06715">
    <property type="entry name" value="Gp5_C"/>
    <property type="match status" value="3"/>
</dbReference>
<dbReference type="GO" id="GO:0009253">
    <property type="term" value="P:peptidoglycan catabolic process"/>
    <property type="evidence" value="ECO:0007669"/>
    <property type="project" value="UniProtKB-UniRule"/>
</dbReference>
<evidence type="ECO:0000313" key="7">
    <source>
        <dbReference type="EMBL" id="ATE86680.1"/>
    </source>
</evidence>
<feature type="active site" description="Proton donor" evidence="3">
    <location>
        <position position="184"/>
    </location>
</feature>
<dbReference type="EMBL" id="MF158046">
    <property type="protein sequence ID" value="ATE86680.1"/>
    <property type="molecule type" value="Genomic_DNA"/>
</dbReference>
<feature type="chain" id="PRO_5035348913" description="Gp5C" evidence="3">
    <location>
        <begin position="352"/>
        <end position="682"/>
    </location>
</feature>
<dbReference type="Proteomes" id="UP000225520">
    <property type="component" value="Segment"/>
</dbReference>
<evidence type="ECO:0000259" key="6">
    <source>
        <dbReference type="Pfam" id="PF06714"/>
    </source>
</evidence>
<proteinExistence type="inferred from homology"/>
<comment type="subcellular location">
    <molecule>Gp5C</molecule>
    <subcellularLocation>
        <location evidence="3">Virion</location>
    </subcellularLocation>
    <text evidence="3">Present in 3 copies in the baseplate.</text>
</comment>
<keyword evidence="3" id="KW-1227">Viral tail protein</keyword>
<accession>A0A291B0B3</accession>
<dbReference type="PRINTS" id="PR00684">
    <property type="entry name" value="T4LYSOZYME"/>
</dbReference>
<dbReference type="Pfam" id="PF00959">
    <property type="entry name" value="Phage_lysozyme"/>
    <property type="match status" value="1"/>
</dbReference>
<keyword evidence="3" id="KW-1188">Viral release from host cell</keyword>
<dbReference type="InterPro" id="IPR010609">
    <property type="entry name" value="Gp5_C"/>
</dbReference>
<dbReference type="GO" id="GO:0016998">
    <property type="term" value="P:cell wall macromolecule catabolic process"/>
    <property type="evidence" value="ECO:0007669"/>
    <property type="project" value="InterPro"/>
</dbReference>
<comment type="PTM">
    <molecule>Pre-baseplate central spike protein Gp5</molecule>
    <text evidence="3">In the fully assembled virus, gp5 precursor is cleaved to form the mature tail lysozyme gp5*, and a C-terminus fragment, gp5C. The two fragments remain associated with the virion. The enzymatic activity of the precursor is about 10% of that of mature gp5*.</text>
</comment>
<evidence type="ECO:0000256" key="1">
    <source>
        <dbReference type="ARBA" id="ARBA00022529"/>
    </source>
</evidence>
<evidence type="ECO:0000256" key="2">
    <source>
        <dbReference type="ARBA" id="ARBA00022638"/>
    </source>
</evidence>
<evidence type="ECO:0000256" key="4">
    <source>
        <dbReference type="RuleBase" id="RU003788"/>
    </source>
</evidence>
<keyword evidence="3 4" id="KW-0326">Glycosidase</keyword>
<keyword evidence="3" id="KW-0946">Virion</keyword>
<dbReference type="SUPFAM" id="SSF53955">
    <property type="entry name" value="Lysozyme-like"/>
    <property type="match status" value="1"/>
</dbReference>
<dbReference type="InterPro" id="IPR023347">
    <property type="entry name" value="Lysozyme_dom_sf"/>
</dbReference>
<dbReference type="Pfam" id="PF06714">
    <property type="entry name" value="Gp5_OB"/>
    <property type="match status" value="1"/>
</dbReference>
<keyword evidence="3" id="KW-1162">Viral penetration into host cytoplasm</keyword>
<evidence type="ECO:0000256" key="3">
    <source>
        <dbReference type="HAMAP-Rule" id="MF_04151"/>
    </source>
</evidence>
<dbReference type="InterPro" id="IPR009590">
    <property type="entry name" value="Gp5_OB_N"/>
</dbReference>